<keyword evidence="3" id="KW-1185">Reference proteome</keyword>
<protein>
    <submittedName>
        <fullName evidence="2">Membrane-bound O-acyltransferase isoform X1</fullName>
    </submittedName>
</protein>
<dbReference type="OrthoDB" id="420606at2759"/>
<keyword evidence="1" id="KW-0472">Membrane</keyword>
<evidence type="ECO:0000256" key="1">
    <source>
        <dbReference type="SAM" id="Phobius"/>
    </source>
</evidence>
<dbReference type="GO" id="GO:0016746">
    <property type="term" value="F:acyltransferase activity"/>
    <property type="evidence" value="ECO:0007669"/>
    <property type="project" value="UniProtKB-KW"/>
</dbReference>
<feature type="transmembrane region" description="Helical" evidence="1">
    <location>
        <begin position="68"/>
        <end position="88"/>
    </location>
</feature>
<comment type="caution">
    <text evidence="2">The sequence shown here is derived from an EMBL/GenBank/DDBJ whole genome shotgun (WGS) entry which is preliminary data.</text>
</comment>
<dbReference type="EMBL" id="LHPG02000022">
    <property type="protein sequence ID" value="PRW20737.1"/>
    <property type="molecule type" value="Genomic_DNA"/>
</dbReference>
<accession>A0A2P6TDM7</accession>
<name>A0A2P6TDM7_CHLSO</name>
<dbReference type="InterPro" id="IPR051085">
    <property type="entry name" value="MB_O-acyltransferase"/>
</dbReference>
<feature type="transmembrane region" description="Helical" evidence="1">
    <location>
        <begin position="100"/>
        <end position="125"/>
    </location>
</feature>
<evidence type="ECO:0000313" key="3">
    <source>
        <dbReference type="Proteomes" id="UP000239899"/>
    </source>
</evidence>
<reference evidence="2 3" key="1">
    <citation type="journal article" date="2018" name="Plant J.">
        <title>Genome sequences of Chlorella sorokiniana UTEX 1602 and Micractinium conductrix SAG 241.80: implications to maltose excretion by a green alga.</title>
        <authorList>
            <person name="Arriola M.B."/>
            <person name="Velmurugan N."/>
            <person name="Zhang Y."/>
            <person name="Plunkett M.H."/>
            <person name="Hondzo H."/>
            <person name="Barney B.M."/>
        </authorList>
    </citation>
    <scope>NUCLEOTIDE SEQUENCE [LARGE SCALE GENOMIC DNA]</scope>
    <source>
        <strain evidence="3">UTEX 1602</strain>
    </source>
</reference>
<gene>
    <name evidence="2" type="ORF">C2E21_8834</name>
</gene>
<keyword evidence="1" id="KW-1133">Transmembrane helix</keyword>
<dbReference type="STRING" id="3076.A0A2P6TDM7"/>
<dbReference type="Proteomes" id="UP000239899">
    <property type="component" value="Unassembled WGS sequence"/>
</dbReference>
<sequence length="197" mass="21415">MARHRWELALHALVVGVALVFVTHRGYQFSWQFEHGQRWDRYAPGLQPGSWLGRRVDLSDIQWREFRAGLPALAALFLAAAAASRLLHQWGATATMRSRAHLLLSLAFLGYLHGSCASFVLAFALTSYAVAQMAAGQPYGAAVIWACNIALLLAARLGDGFRFASLSSALAPLDSHSSMAPVVAHSLTQQGQLTLTM</sequence>
<dbReference type="AlphaFoldDB" id="A0A2P6TDM7"/>
<evidence type="ECO:0000313" key="2">
    <source>
        <dbReference type="EMBL" id="PRW20737.1"/>
    </source>
</evidence>
<dbReference type="PANTHER" id="PTHR13285:SF18">
    <property type="entry name" value="PROTEIN-CYSTEINE N-PALMITOYLTRANSFERASE RASP"/>
    <property type="match status" value="1"/>
</dbReference>
<keyword evidence="1" id="KW-0812">Transmembrane</keyword>
<dbReference type="GO" id="GO:0005783">
    <property type="term" value="C:endoplasmic reticulum"/>
    <property type="evidence" value="ECO:0007669"/>
    <property type="project" value="TreeGrafter"/>
</dbReference>
<dbReference type="PANTHER" id="PTHR13285">
    <property type="entry name" value="ACYLTRANSFERASE"/>
    <property type="match status" value="1"/>
</dbReference>
<organism evidence="2 3">
    <name type="scientific">Chlorella sorokiniana</name>
    <name type="common">Freshwater green alga</name>
    <dbReference type="NCBI Taxonomy" id="3076"/>
    <lineage>
        <taxon>Eukaryota</taxon>
        <taxon>Viridiplantae</taxon>
        <taxon>Chlorophyta</taxon>
        <taxon>core chlorophytes</taxon>
        <taxon>Trebouxiophyceae</taxon>
        <taxon>Chlorellales</taxon>
        <taxon>Chlorellaceae</taxon>
        <taxon>Chlorella clade</taxon>
        <taxon>Chlorella</taxon>
    </lineage>
</organism>
<proteinExistence type="predicted"/>
<feature type="transmembrane region" description="Helical" evidence="1">
    <location>
        <begin position="137"/>
        <end position="155"/>
    </location>
</feature>